<feature type="transmembrane region" description="Helical" evidence="1">
    <location>
        <begin position="6"/>
        <end position="27"/>
    </location>
</feature>
<reference evidence="2 3" key="1">
    <citation type="journal article" date="2016" name="Sci. Rep.">
        <title>Metabolic traits of an uncultured archaeal lineage -MSBL1- from brine pools of the Red Sea.</title>
        <authorList>
            <person name="Mwirichia R."/>
            <person name="Alam I."/>
            <person name="Rashid M."/>
            <person name="Vinu M."/>
            <person name="Ba-Alawi W."/>
            <person name="Anthony Kamau A."/>
            <person name="Kamanda Ngugi D."/>
            <person name="Goker M."/>
            <person name="Klenk H.P."/>
            <person name="Bajic V."/>
            <person name="Stingl U."/>
        </authorList>
    </citation>
    <scope>NUCLEOTIDE SEQUENCE [LARGE SCALE GENOMIC DNA]</scope>
    <source>
        <strain evidence="2">SCGC-AAA259I09</strain>
    </source>
</reference>
<comment type="caution">
    <text evidence="2">The sequence shown here is derived from an EMBL/GenBank/DDBJ whole genome shotgun (WGS) entry which is preliminary data.</text>
</comment>
<keyword evidence="1" id="KW-0472">Membrane</keyword>
<proteinExistence type="predicted"/>
<gene>
    <name evidence="2" type="ORF">AKJ37_00070</name>
</gene>
<dbReference type="EMBL" id="LHXR01000001">
    <property type="protein sequence ID" value="KXA98398.1"/>
    <property type="molecule type" value="Genomic_DNA"/>
</dbReference>
<dbReference type="Proteomes" id="UP000070463">
    <property type="component" value="Unassembled WGS sequence"/>
</dbReference>
<sequence length="106" mass="11844">MIGKIAYLLLGVVILFVPGFLLSFLVFPKKGSLDFWKRIATSIGLSALLDMLIITILAQPKLKALEFTPVVGSILIFCVACGAIIFLRKETRQPFLNFFKKPEIEK</sequence>
<organism evidence="2 3">
    <name type="scientific">candidate division MSBL1 archaeon SCGC-AAA259I09</name>
    <dbReference type="NCBI Taxonomy" id="1698267"/>
    <lineage>
        <taxon>Archaea</taxon>
        <taxon>Methanobacteriati</taxon>
        <taxon>Methanobacteriota</taxon>
        <taxon>candidate division MSBL1</taxon>
    </lineage>
</organism>
<evidence type="ECO:0000313" key="2">
    <source>
        <dbReference type="EMBL" id="KXA98398.1"/>
    </source>
</evidence>
<evidence type="ECO:0000256" key="1">
    <source>
        <dbReference type="SAM" id="Phobius"/>
    </source>
</evidence>
<keyword evidence="3" id="KW-1185">Reference proteome</keyword>
<accession>A0A133UW29</accession>
<keyword evidence="1" id="KW-0812">Transmembrane</keyword>
<keyword evidence="1" id="KW-1133">Transmembrane helix</keyword>
<name>A0A133UW29_9EURY</name>
<dbReference type="AlphaFoldDB" id="A0A133UW29"/>
<feature type="transmembrane region" description="Helical" evidence="1">
    <location>
        <begin position="70"/>
        <end position="87"/>
    </location>
</feature>
<feature type="transmembrane region" description="Helical" evidence="1">
    <location>
        <begin position="39"/>
        <end position="58"/>
    </location>
</feature>
<protein>
    <submittedName>
        <fullName evidence="2">Uncharacterized protein</fullName>
    </submittedName>
</protein>
<evidence type="ECO:0000313" key="3">
    <source>
        <dbReference type="Proteomes" id="UP000070463"/>
    </source>
</evidence>